<evidence type="ECO:0000256" key="1">
    <source>
        <dbReference type="ARBA" id="ARBA00000815"/>
    </source>
</evidence>
<feature type="domain" description="Survival protein SurE-like phosphatase/nucleotidase" evidence="6">
    <location>
        <begin position="3"/>
        <end position="183"/>
    </location>
</feature>
<dbReference type="Proteomes" id="UP001239462">
    <property type="component" value="Unassembled WGS sequence"/>
</dbReference>
<keyword evidence="8" id="KW-1185">Reference proteome</keyword>
<dbReference type="Gene3D" id="3.40.1210.10">
    <property type="entry name" value="Survival protein SurE-like phosphatase/nucleotidase"/>
    <property type="match status" value="1"/>
</dbReference>
<reference evidence="7 8" key="1">
    <citation type="submission" date="2023-06" db="EMBL/GenBank/DDBJ databases">
        <title>Roseiconus lacunae JC819 isolated from Gulf of Mannar region, Tamil Nadu.</title>
        <authorList>
            <person name="Pk S."/>
            <person name="Ch S."/>
            <person name="Ch V.R."/>
        </authorList>
    </citation>
    <scope>NUCLEOTIDE SEQUENCE [LARGE SCALE GENOMIC DNA]</scope>
    <source>
        <strain evidence="7 8">JC819</strain>
    </source>
</reference>
<proteinExistence type="inferred from homology"/>
<evidence type="ECO:0000256" key="4">
    <source>
        <dbReference type="ARBA" id="ARBA00022723"/>
    </source>
</evidence>
<gene>
    <name evidence="7" type="primary">surE</name>
    <name evidence="7" type="ORF">QTN89_16960</name>
</gene>
<protein>
    <recommendedName>
        <fullName evidence="3">5'-nucleotidase</fullName>
        <ecNumber evidence="3">3.1.3.5</ecNumber>
    </recommendedName>
</protein>
<dbReference type="SUPFAM" id="SSF64167">
    <property type="entry name" value="SurE-like"/>
    <property type="match status" value="1"/>
</dbReference>
<name>A0ABT7PLD5_9BACT</name>
<dbReference type="InterPro" id="IPR030048">
    <property type="entry name" value="SurE"/>
</dbReference>
<dbReference type="InterPro" id="IPR036523">
    <property type="entry name" value="SurE-like_sf"/>
</dbReference>
<evidence type="ECO:0000313" key="7">
    <source>
        <dbReference type="EMBL" id="MDM4017138.1"/>
    </source>
</evidence>
<dbReference type="GO" id="GO:0008253">
    <property type="term" value="F:5'-nucleotidase activity"/>
    <property type="evidence" value="ECO:0007669"/>
    <property type="project" value="UniProtKB-EC"/>
</dbReference>
<comment type="similarity">
    <text evidence="2">Belongs to the SurE nucleotidase family.</text>
</comment>
<dbReference type="Pfam" id="PF01975">
    <property type="entry name" value="SurE"/>
    <property type="match status" value="1"/>
</dbReference>
<keyword evidence="5 7" id="KW-0378">Hydrolase</keyword>
<dbReference type="EMBL" id="JASZZN010000012">
    <property type="protein sequence ID" value="MDM4017138.1"/>
    <property type="molecule type" value="Genomic_DNA"/>
</dbReference>
<dbReference type="PANTHER" id="PTHR30457:SF0">
    <property type="entry name" value="PHOSPHATASE, PUTATIVE (AFU_ORTHOLOGUE AFUA_4G01070)-RELATED"/>
    <property type="match status" value="1"/>
</dbReference>
<dbReference type="InterPro" id="IPR002828">
    <property type="entry name" value="SurE-like_Pase/nucleotidase"/>
</dbReference>
<sequence>MKILLTNDDGVEAPGLQALSESLDHVLGLRDLRSRCEVRVVAPNRCRSECGHSLEAKRPLLVEQVRDGWHCVDGTPVDCVRVALQAMNYPADLVISGINAGANLGVNLLVSGTFAAAREASLQGVPAMAVSHYRRPGVPKEWAHTPQWLEQTIGDFLDTAILFERNHSLGLAPLWNVNLPATEMPGDQVPPRVHCAVDRKPLDRQGRIGEDGSVQFELDFHARPRESGRDVDHCFSGSITVSHVDPHFGLGD</sequence>
<evidence type="ECO:0000313" key="8">
    <source>
        <dbReference type="Proteomes" id="UP001239462"/>
    </source>
</evidence>
<comment type="catalytic activity">
    <reaction evidence="1">
        <text>a ribonucleoside 5'-phosphate + H2O = a ribonucleoside + phosphate</text>
        <dbReference type="Rhea" id="RHEA:12484"/>
        <dbReference type="ChEBI" id="CHEBI:15377"/>
        <dbReference type="ChEBI" id="CHEBI:18254"/>
        <dbReference type="ChEBI" id="CHEBI:43474"/>
        <dbReference type="ChEBI" id="CHEBI:58043"/>
        <dbReference type="EC" id="3.1.3.5"/>
    </reaction>
</comment>
<dbReference type="RefSeq" id="WP_230775953.1">
    <property type="nucleotide sequence ID" value="NZ_CP141221.1"/>
</dbReference>
<dbReference type="PANTHER" id="PTHR30457">
    <property type="entry name" value="5'-NUCLEOTIDASE SURE"/>
    <property type="match status" value="1"/>
</dbReference>
<organism evidence="7 8">
    <name type="scientific">Roseiconus lacunae</name>
    <dbReference type="NCBI Taxonomy" id="2605694"/>
    <lineage>
        <taxon>Bacteria</taxon>
        <taxon>Pseudomonadati</taxon>
        <taxon>Planctomycetota</taxon>
        <taxon>Planctomycetia</taxon>
        <taxon>Pirellulales</taxon>
        <taxon>Pirellulaceae</taxon>
        <taxon>Roseiconus</taxon>
    </lineage>
</organism>
<evidence type="ECO:0000259" key="6">
    <source>
        <dbReference type="Pfam" id="PF01975"/>
    </source>
</evidence>
<keyword evidence="4" id="KW-0479">Metal-binding</keyword>
<accession>A0ABT7PLD5</accession>
<comment type="caution">
    <text evidence="7">The sequence shown here is derived from an EMBL/GenBank/DDBJ whole genome shotgun (WGS) entry which is preliminary data.</text>
</comment>
<evidence type="ECO:0000256" key="3">
    <source>
        <dbReference type="ARBA" id="ARBA00012643"/>
    </source>
</evidence>
<dbReference type="NCBIfam" id="TIGR00087">
    <property type="entry name" value="surE"/>
    <property type="match status" value="1"/>
</dbReference>
<evidence type="ECO:0000256" key="5">
    <source>
        <dbReference type="ARBA" id="ARBA00022801"/>
    </source>
</evidence>
<evidence type="ECO:0000256" key="2">
    <source>
        <dbReference type="ARBA" id="ARBA00011062"/>
    </source>
</evidence>
<dbReference type="EC" id="3.1.3.5" evidence="3"/>
<dbReference type="GO" id="GO:0008254">
    <property type="term" value="F:3'-nucleotidase activity"/>
    <property type="evidence" value="ECO:0007669"/>
    <property type="project" value="UniProtKB-EC"/>
</dbReference>